<dbReference type="HAMAP" id="MF_00238">
    <property type="entry name" value="Cytidyl_kinase_type1"/>
    <property type="match status" value="1"/>
</dbReference>
<reference evidence="10 11" key="1">
    <citation type="submission" date="2021-01" db="EMBL/GenBank/DDBJ databases">
        <title>Brevundimonas vitis sp. nov., an bacterium isolated from grape (Vitis vinifera).</title>
        <authorList>
            <person name="Jiang L."/>
            <person name="Lee J."/>
        </authorList>
    </citation>
    <scope>NUCLEOTIDE SEQUENCE [LARGE SCALE GENOMIC DNA]</scope>
    <source>
        <strain evidence="10 11">GRTSA-9</strain>
    </source>
</reference>
<dbReference type="EC" id="2.7.4.25" evidence="8"/>
<comment type="catalytic activity">
    <reaction evidence="7 8">
        <text>CMP + ATP = CDP + ADP</text>
        <dbReference type="Rhea" id="RHEA:11600"/>
        <dbReference type="ChEBI" id="CHEBI:30616"/>
        <dbReference type="ChEBI" id="CHEBI:58069"/>
        <dbReference type="ChEBI" id="CHEBI:60377"/>
        <dbReference type="ChEBI" id="CHEBI:456216"/>
        <dbReference type="EC" id="2.7.4.25"/>
    </reaction>
</comment>
<dbReference type="InterPro" id="IPR011994">
    <property type="entry name" value="Cytidylate_kinase_dom"/>
</dbReference>
<protein>
    <recommendedName>
        <fullName evidence="8">Cytidylate kinase</fullName>
        <shortName evidence="8">CK</shortName>
        <ecNumber evidence="8">2.7.4.25</ecNumber>
    </recommendedName>
    <alternativeName>
        <fullName evidence="8">Cytidine monophosphate kinase</fullName>
        <shortName evidence="8">CMP kinase</shortName>
    </alternativeName>
</protein>
<comment type="subcellular location">
    <subcellularLocation>
        <location evidence="8">Cytoplasm</location>
    </subcellularLocation>
</comment>
<name>A0ABX7BR55_9CAUL</name>
<feature type="binding site" evidence="8">
    <location>
        <begin position="13"/>
        <end position="21"/>
    </location>
    <ligand>
        <name>ATP</name>
        <dbReference type="ChEBI" id="CHEBI:30616"/>
    </ligand>
</feature>
<evidence type="ECO:0000313" key="10">
    <source>
        <dbReference type="EMBL" id="QQQ20112.1"/>
    </source>
</evidence>
<evidence type="ECO:0000256" key="1">
    <source>
        <dbReference type="ARBA" id="ARBA00009427"/>
    </source>
</evidence>
<feature type="domain" description="Cytidylate kinase" evidence="9">
    <location>
        <begin position="9"/>
        <end position="204"/>
    </location>
</feature>
<evidence type="ECO:0000256" key="8">
    <source>
        <dbReference type="HAMAP-Rule" id="MF_00238"/>
    </source>
</evidence>
<comment type="catalytic activity">
    <reaction evidence="6 8">
        <text>dCMP + ATP = dCDP + ADP</text>
        <dbReference type="Rhea" id="RHEA:25094"/>
        <dbReference type="ChEBI" id="CHEBI:30616"/>
        <dbReference type="ChEBI" id="CHEBI:57566"/>
        <dbReference type="ChEBI" id="CHEBI:58593"/>
        <dbReference type="ChEBI" id="CHEBI:456216"/>
        <dbReference type="EC" id="2.7.4.25"/>
    </reaction>
</comment>
<evidence type="ECO:0000256" key="3">
    <source>
        <dbReference type="ARBA" id="ARBA00022741"/>
    </source>
</evidence>
<evidence type="ECO:0000256" key="6">
    <source>
        <dbReference type="ARBA" id="ARBA00047615"/>
    </source>
</evidence>
<keyword evidence="2 8" id="KW-0808">Transferase</keyword>
<dbReference type="Pfam" id="PF02224">
    <property type="entry name" value="Cytidylate_kin"/>
    <property type="match status" value="1"/>
</dbReference>
<evidence type="ECO:0000313" key="11">
    <source>
        <dbReference type="Proteomes" id="UP000595448"/>
    </source>
</evidence>
<proteinExistence type="inferred from homology"/>
<keyword evidence="3 8" id="KW-0547">Nucleotide-binding</keyword>
<keyword evidence="4 8" id="KW-0418">Kinase</keyword>
<keyword evidence="8" id="KW-0963">Cytoplasm</keyword>
<sequence length="218" mass="22753">MVPSLPLVIAVDGPAASGKGTIASRLAQVYGLPFLDTGLLYRAVGMGVLSAGADLSDEAAAEGVARALDADGLSDDPRLTTGEAGEAASRVAGYPGVRAALLELQQAFASQPGGAVLDGRDIGTVIAPNAPAKLFVTATPQVRARRRWKQLHDRGDAITYEAMLADIQRRDERDAGRGAAPMVQAPDAVLLDTTEMDIETAFDAARRIVEAARARYSL</sequence>
<dbReference type="InterPro" id="IPR027417">
    <property type="entry name" value="P-loop_NTPase"/>
</dbReference>
<dbReference type="CDD" id="cd02020">
    <property type="entry name" value="CMPK"/>
    <property type="match status" value="1"/>
</dbReference>
<dbReference type="InterPro" id="IPR003136">
    <property type="entry name" value="Cytidylate_kin"/>
</dbReference>
<evidence type="ECO:0000256" key="4">
    <source>
        <dbReference type="ARBA" id="ARBA00022777"/>
    </source>
</evidence>
<dbReference type="SUPFAM" id="SSF52540">
    <property type="entry name" value="P-loop containing nucleoside triphosphate hydrolases"/>
    <property type="match status" value="1"/>
</dbReference>
<evidence type="ECO:0000256" key="7">
    <source>
        <dbReference type="ARBA" id="ARBA00048478"/>
    </source>
</evidence>
<dbReference type="NCBIfam" id="TIGR00017">
    <property type="entry name" value="cmk"/>
    <property type="match status" value="1"/>
</dbReference>
<keyword evidence="11" id="KW-1185">Reference proteome</keyword>
<accession>A0ABX7BR55</accession>
<evidence type="ECO:0000259" key="9">
    <source>
        <dbReference type="Pfam" id="PF02224"/>
    </source>
</evidence>
<dbReference type="GO" id="GO:0016301">
    <property type="term" value="F:kinase activity"/>
    <property type="evidence" value="ECO:0007669"/>
    <property type="project" value="UniProtKB-KW"/>
</dbReference>
<gene>
    <name evidence="8" type="primary">cmk</name>
    <name evidence="10" type="ORF">JIP62_11510</name>
</gene>
<dbReference type="RefSeq" id="WP_201104727.1">
    <property type="nucleotide sequence ID" value="NZ_CP067977.1"/>
</dbReference>
<evidence type="ECO:0000256" key="5">
    <source>
        <dbReference type="ARBA" id="ARBA00022840"/>
    </source>
</evidence>
<dbReference type="Proteomes" id="UP000595448">
    <property type="component" value="Chromosome"/>
</dbReference>
<organism evidence="10 11">
    <name type="scientific">Brevundimonas vitisensis</name>
    <dbReference type="NCBI Taxonomy" id="2800818"/>
    <lineage>
        <taxon>Bacteria</taxon>
        <taxon>Pseudomonadati</taxon>
        <taxon>Pseudomonadota</taxon>
        <taxon>Alphaproteobacteria</taxon>
        <taxon>Caulobacterales</taxon>
        <taxon>Caulobacteraceae</taxon>
        <taxon>Brevundimonas</taxon>
    </lineage>
</organism>
<dbReference type="Gene3D" id="3.40.50.300">
    <property type="entry name" value="P-loop containing nucleotide triphosphate hydrolases"/>
    <property type="match status" value="1"/>
</dbReference>
<evidence type="ECO:0000256" key="2">
    <source>
        <dbReference type="ARBA" id="ARBA00022679"/>
    </source>
</evidence>
<keyword evidence="5 8" id="KW-0067">ATP-binding</keyword>
<dbReference type="EMBL" id="CP067977">
    <property type="protein sequence ID" value="QQQ20112.1"/>
    <property type="molecule type" value="Genomic_DNA"/>
</dbReference>
<comment type="similarity">
    <text evidence="1 8">Belongs to the cytidylate kinase family. Type 1 subfamily.</text>
</comment>